<evidence type="ECO:0000313" key="1">
    <source>
        <dbReference type="EMBL" id="RAK18869.1"/>
    </source>
</evidence>
<comment type="caution">
    <text evidence="1">The sequence shown here is derived from an EMBL/GenBank/DDBJ whole genome shotgun (WGS) entry which is preliminary data.</text>
</comment>
<gene>
    <name evidence="1" type="ORF">B0I26_10844</name>
</gene>
<dbReference type="AlphaFoldDB" id="A0A327YKR8"/>
<dbReference type="GO" id="GO:0006352">
    <property type="term" value="P:DNA-templated transcription initiation"/>
    <property type="evidence" value="ECO:0007669"/>
    <property type="project" value="InterPro"/>
</dbReference>
<evidence type="ECO:0000313" key="2">
    <source>
        <dbReference type="Proteomes" id="UP000248555"/>
    </source>
</evidence>
<sequence length="64" mass="7754">MKIFQPYEGEIYRIAFIYLKNKDDALDVVQETAYRAFKYNKRDSNYTMINKQIYGTDRLMNDND</sequence>
<dbReference type="InterPro" id="IPR013325">
    <property type="entry name" value="RNA_pol_sigma_r2"/>
</dbReference>
<dbReference type="EMBL" id="QLMH01000008">
    <property type="protein sequence ID" value="RAK18869.1"/>
    <property type="molecule type" value="Genomic_DNA"/>
</dbReference>
<dbReference type="Gene3D" id="1.10.1740.10">
    <property type="match status" value="1"/>
</dbReference>
<organism evidence="1 2">
    <name type="scientific">Paranoxybacillus vitaminiphilus</name>
    <dbReference type="NCBI Taxonomy" id="581036"/>
    <lineage>
        <taxon>Bacteria</taxon>
        <taxon>Bacillati</taxon>
        <taxon>Bacillota</taxon>
        <taxon>Bacilli</taxon>
        <taxon>Bacillales</taxon>
        <taxon>Anoxybacillaceae</taxon>
        <taxon>Paranoxybacillus</taxon>
    </lineage>
</organism>
<accession>A0A327YKR8</accession>
<name>A0A327YKR8_9BACL</name>
<reference evidence="1 2" key="1">
    <citation type="submission" date="2018-06" db="EMBL/GenBank/DDBJ databases">
        <title>Genomic Encyclopedia of Type Strains, Phase III (KMG-III): the genomes of soil and plant-associated and newly described type strains.</title>
        <authorList>
            <person name="Whitman W."/>
        </authorList>
    </citation>
    <scope>NUCLEOTIDE SEQUENCE [LARGE SCALE GENOMIC DNA]</scope>
    <source>
        <strain evidence="1 2">CGMCC 1.8979</strain>
    </source>
</reference>
<dbReference type="SUPFAM" id="SSF88946">
    <property type="entry name" value="Sigma2 domain of RNA polymerase sigma factors"/>
    <property type="match status" value="1"/>
</dbReference>
<dbReference type="Proteomes" id="UP000248555">
    <property type="component" value="Unassembled WGS sequence"/>
</dbReference>
<proteinExistence type="predicted"/>
<keyword evidence="2" id="KW-1185">Reference proteome</keyword>
<dbReference type="GO" id="GO:0003700">
    <property type="term" value="F:DNA-binding transcription factor activity"/>
    <property type="evidence" value="ECO:0007669"/>
    <property type="project" value="InterPro"/>
</dbReference>
<protein>
    <submittedName>
        <fullName evidence="1">Sigma-70-like protein</fullName>
    </submittedName>
</protein>